<dbReference type="InterPro" id="IPR046350">
    <property type="entry name" value="Cystatin_sf"/>
</dbReference>
<dbReference type="InterPro" id="IPR000010">
    <property type="entry name" value="Cystatin_dom"/>
</dbReference>
<keyword evidence="10" id="KW-0325">Glycoprotein</keyword>
<proteinExistence type="predicted"/>
<evidence type="ECO:0000313" key="14">
    <source>
        <dbReference type="EMBL" id="KAF6474634.1"/>
    </source>
</evidence>
<organism evidence="14 15">
    <name type="scientific">Rousettus aegyptiacus</name>
    <name type="common">Egyptian fruit bat</name>
    <name type="synonym">Pteropus aegyptiacus</name>
    <dbReference type="NCBI Taxonomy" id="9407"/>
    <lineage>
        <taxon>Eukaryota</taxon>
        <taxon>Metazoa</taxon>
        <taxon>Chordata</taxon>
        <taxon>Craniata</taxon>
        <taxon>Vertebrata</taxon>
        <taxon>Euteleostomi</taxon>
        <taxon>Mammalia</taxon>
        <taxon>Eutheria</taxon>
        <taxon>Laurasiatheria</taxon>
        <taxon>Chiroptera</taxon>
        <taxon>Yinpterochiroptera</taxon>
        <taxon>Pteropodoidea</taxon>
        <taxon>Pteropodidae</taxon>
        <taxon>Rousettinae</taxon>
        <taxon>Rousettus</taxon>
    </lineage>
</organism>
<dbReference type="GO" id="GO:0004869">
    <property type="term" value="F:cysteine-type endopeptidase inhibitor activity"/>
    <property type="evidence" value="ECO:0007669"/>
    <property type="project" value="UniProtKB-KW"/>
</dbReference>
<evidence type="ECO:0000256" key="3">
    <source>
        <dbReference type="ARBA" id="ARBA00022525"/>
    </source>
</evidence>
<dbReference type="Gene3D" id="3.10.450.10">
    <property type="match status" value="3"/>
</dbReference>
<evidence type="ECO:0000256" key="6">
    <source>
        <dbReference type="ARBA" id="ARBA00022729"/>
    </source>
</evidence>
<dbReference type="SMART" id="SM00043">
    <property type="entry name" value="CY"/>
    <property type="match status" value="3"/>
</dbReference>
<evidence type="ECO:0000313" key="15">
    <source>
        <dbReference type="Proteomes" id="UP000593571"/>
    </source>
</evidence>
<dbReference type="FunFam" id="3.10.450.10:FF:000002">
    <property type="entry name" value="Kininogen 1"/>
    <property type="match status" value="1"/>
</dbReference>
<evidence type="ECO:0000259" key="13">
    <source>
        <dbReference type="PROSITE" id="PS51647"/>
    </source>
</evidence>
<evidence type="ECO:0000256" key="4">
    <source>
        <dbReference type="ARBA" id="ARBA00022690"/>
    </source>
</evidence>
<dbReference type="InterPro" id="IPR050735">
    <property type="entry name" value="Kininogen_Fetuin_HRG"/>
</dbReference>
<evidence type="ECO:0000256" key="8">
    <source>
        <dbReference type="ARBA" id="ARBA00022858"/>
    </source>
</evidence>
<comment type="subcellular location">
    <subcellularLocation>
        <location evidence="1">Secreted</location>
        <location evidence="1">Extracellular space</location>
    </subcellularLocation>
</comment>
<dbReference type="AlphaFoldDB" id="A0A7J8HQK6"/>
<keyword evidence="9" id="KW-1015">Disulfide bond</keyword>
<evidence type="ECO:0000256" key="9">
    <source>
        <dbReference type="ARBA" id="ARBA00023157"/>
    </source>
</evidence>
<dbReference type="Proteomes" id="UP000593571">
    <property type="component" value="Unassembled WGS sequence"/>
</dbReference>
<accession>A0A7J8HQK6</accession>
<dbReference type="FunFam" id="3.10.450.10:FF:000008">
    <property type="entry name" value="Kininogen 1"/>
    <property type="match status" value="1"/>
</dbReference>
<dbReference type="EMBL" id="JACASE010000004">
    <property type="protein sequence ID" value="KAF6474634.1"/>
    <property type="molecule type" value="Genomic_DNA"/>
</dbReference>
<keyword evidence="6 12" id="KW-0732">Signal</keyword>
<reference evidence="14 15" key="1">
    <citation type="journal article" date="2020" name="Nature">
        <title>Six reference-quality genomes reveal evolution of bat adaptations.</title>
        <authorList>
            <person name="Jebb D."/>
            <person name="Huang Z."/>
            <person name="Pippel M."/>
            <person name="Hughes G.M."/>
            <person name="Lavrichenko K."/>
            <person name="Devanna P."/>
            <person name="Winkler S."/>
            <person name="Jermiin L.S."/>
            <person name="Skirmuntt E.C."/>
            <person name="Katzourakis A."/>
            <person name="Burkitt-Gray L."/>
            <person name="Ray D.A."/>
            <person name="Sullivan K.A.M."/>
            <person name="Roscito J.G."/>
            <person name="Kirilenko B.M."/>
            <person name="Davalos L.M."/>
            <person name="Corthals A.P."/>
            <person name="Power M.L."/>
            <person name="Jones G."/>
            <person name="Ransome R.D."/>
            <person name="Dechmann D.K.N."/>
            <person name="Locatelli A.G."/>
            <person name="Puechmaille S.J."/>
            <person name="Fedrigo O."/>
            <person name="Jarvis E.D."/>
            <person name="Hiller M."/>
            <person name="Vernes S.C."/>
            <person name="Myers E.W."/>
            <person name="Teeling E.C."/>
        </authorList>
    </citation>
    <scope>NUCLEOTIDE SEQUENCE [LARGE SCALE GENOMIC DNA]</scope>
    <source>
        <strain evidence="14">MRouAeg1</strain>
        <tissue evidence="14">Muscle</tissue>
    </source>
</reference>
<dbReference type="GO" id="GO:0045861">
    <property type="term" value="P:negative regulation of proteolysis"/>
    <property type="evidence" value="ECO:0007669"/>
    <property type="project" value="UniProtKB-ARBA"/>
</dbReference>
<dbReference type="SUPFAM" id="SSF54403">
    <property type="entry name" value="Cystatin/monellin"/>
    <property type="match status" value="3"/>
</dbReference>
<evidence type="ECO:0000256" key="10">
    <source>
        <dbReference type="ARBA" id="ARBA00023180"/>
    </source>
</evidence>
<keyword evidence="4" id="KW-0646">Protease inhibitor</keyword>
<dbReference type="GO" id="GO:0030195">
    <property type="term" value="P:negative regulation of blood coagulation"/>
    <property type="evidence" value="ECO:0007669"/>
    <property type="project" value="TreeGrafter"/>
</dbReference>
<keyword evidence="8" id="KW-0838">Vasoactive</keyword>
<evidence type="ECO:0000256" key="2">
    <source>
        <dbReference type="ARBA" id="ARBA00022429"/>
    </source>
</evidence>
<gene>
    <name evidence="14" type="ORF">HJG63_007382</name>
</gene>
<keyword evidence="7" id="KW-0677">Repeat</keyword>
<evidence type="ECO:0000256" key="1">
    <source>
        <dbReference type="ARBA" id="ARBA00004239"/>
    </source>
</evidence>
<keyword evidence="3" id="KW-0964">Secreted</keyword>
<keyword evidence="2" id="KW-0840">Vasodilator</keyword>
<evidence type="ECO:0000256" key="12">
    <source>
        <dbReference type="SAM" id="SignalP"/>
    </source>
</evidence>
<name>A0A7J8HQK6_ROUAE</name>
<dbReference type="InterPro" id="IPR027358">
    <property type="entry name" value="Kininogen-type_cystatin_dom"/>
</dbReference>
<dbReference type="GO" id="GO:0042311">
    <property type="term" value="P:vasodilation"/>
    <property type="evidence" value="ECO:0007669"/>
    <property type="project" value="UniProtKB-KW"/>
</dbReference>
<comment type="caution">
    <text evidence="14">The sequence shown here is derived from an EMBL/GenBank/DDBJ whole genome shotgun (WGS) entry which is preliminary data.</text>
</comment>
<keyword evidence="15" id="KW-1185">Reference proteome</keyword>
<evidence type="ECO:0000256" key="11">
    <source>
        <dbReference type="ARBA" id="ARBA00081677"/>
    </source>
</evidence>
<feature type="signal peptide" evidence="12">
    <location>
        <begin position="1"/>
        <end position="18"/>
    </location>
</feature>
<dbReference type="GO" id="GO:0007162">
    <property type="term" value="P:negative regulation of cell adhesion"/>
    <property type="evidence" value="ECO:0007669"/>
    <property type="project" value="UniProtKB-ARBA"/>
</dbReference>
<sequence length="392" mass="44052">MKLIAVLFLCSMLPLSVTQEYHSQEIDCNDEDVFKSADVALKAYNNENQSGNKFVLYRITEVTKTENPNPFYSFKYQIKEGDCPVQSNKTWQDCDYKDSEQAATGECTAIVGKRRNMKFVVASQTCQITPAEGSVVTSQYDCLGCVHPISTASPELEPVLRYAIQHFNNNTHHSHLFALKEVKSAQKQDTGECTDDAYLDTQRRVASFSQKCDLFPAEESVPLPTRMCLGCPKELPVDSPELEAPLTHSIAKLNAENNGTFYFKIDIVTRATVQVVAGRKFAIEFTARETTCSKESNEELTKNCETNKFGQILDCTADVYEVPWEKKIYPTVKCRSLGKTSMLKRPPGFSPFRSVQVEKKKEGTTKRLRPCEYYKGQPRKAGAEPTAESEVS</sequence>
<keyword evidence="5" id="KW-0789">Thiol protease inhibitor</keyword>
<feature type="domain" description="Cystatin kininogen-type" evidence="13">
    <location>
        <begin position="237"/>
        <end position="340"/>
    </location>
</feature>
<dbReference type="GO" id="GO:0072562">
    <property type="term" value="C:blood microparticle"/>
    <property type="evidence" value="ECO:0007669"/>
    <property type="project" value="TreeGrafter"/>
</dbReference>
<protein>
    <recommendedName>
        <fullName evidence="11">Thiol proteinase inhibitor</fullName>
    </recommendedName>
</protein>
<feature type="domain" description="Cystatin kininogen-type" evidence="13">
    <location>
        <begin position="28"/>
        <end position="132"/>
    </location>
</feature>
<dbReference type="GO" id="GO:0007204">
    <property type="term" value="P:positive regulation of cytosolic calcium ion concentration"/>
    <property type="evidence" value="ECO:0007669"/>
    <property type="project" value="TreeGrafter"/>
</dbReference>
<dbReference type="PROSITE" id="PS51647">
    <property type="entry name" value="CYSTATIN_KININOGEN"/>
    <property type="match status" value="2"/>
</dbReference>
<dbReference type="Pfam" id="PF00031">
    <property type="entry name" value="Cystatin"/>
    <property type="match status" value="3"/>
</dbReference>
<dbReference type="PANTHER" id="PTHR13814:SF12">
    <property type="entry name" value="KININOGEN-1"/>
    <property type="match status" value="1"/>
</dbReference>
<feature type="chain" id="PRO_5029629430" description="Thiol proteinase inhibitor" evidence="12">
    <location>
        <begin position="19"/>
        <end position="392"/>
    </location>
</feature>
<dbReference type="PANTHER" id="PTHR13814">
    <property type="entry name" value="FETUIN"/>
    <property type="match status" value="1"/>
</dbReference>
<evidence type="ECO:0000256" key="7">
    <source>
        <dbReference type="ARBA" id="ARBA00022737"/>
    </source>
</evidence>
<dbReference type="CDD" id="cd00042">
    <property type="entry name" value="CY"/>
    <property type="match status" value="2"/>
</dbReference>
<evidence type="ECO:0000256" key="5">
    <source>
        <dbReference type="ARBA" id="ARBA00022704"/>
    </source>
</evidence>